<comment type="caution">
    <text evidence="2">The sequence shown here is derived from an EMBL/GenBank/DDBJ whole genome shotgun (WGS) entry which is preliminary data.</text>
</comment>
<reference evidence="2 3" key="1">
    <citation type="journal article" date="2019" name="Genome Biol. Evol.">
        <title>Whole-Genome Sequencing of the Giant Devil Catfish, Bagarius yarrelli.</title>
        <authorList>
            <person name="Jiang W."/>
            <person name="Lv Y."/>
            <person name="Cheng L."/>
            <person name="Yang K."/>
            <person name="Chao B."/>
            <person name="Wang X."/>
            <person name="Li Y."/>
            <person name="Pan X."/>
            <person name="You X."/>
            <person name="Zhang Y."/>
            <person name="Yang J."/>
            <person name="Li J."/>
            <person name="Zhang X."/>
            <person name="Liu S."/>
            <person name="Sun C."/>
            <person name="Yang J."/>
            <person name="Shi Q."/>
        </authorList>
    </citation>
    <scope>NUCLEOTIDE SEQUENCE [LARGE SCALE GENOMIC DNA]</scope>
    <source>
        <strain evidence="2">JWS20170419001</strain>
        <tissue evidence="2">Muscle</tissue>
    </source>
</reference>
<organism evidence="2 3">
    <name type="scientific">Bagarius yarrelli</name>
    <name type="common">Goonch</name>
    <name type="synonym">Bagrus yarrelli</name>
    <dbReference type="NCBI Taxonomy" id="175774"/>
    <lineage>
        <taxon>Eukaryota</taxon>
        <taxon>Metazoa</taxon>
        <taxon>Chordata</taxon>
        <taxon>Craniata</taxon>
        <taxon>Vertebrata</taxon>
        <taxon>Euteleostomi</taxon>
        <taxon>Actinopterygii</taxon>
        <taxon>Neopterygii</taxon>
        <taxon>Teleostei</taxon>
        <taxon>Ostariophysi</taxon>
        <taxon>Siluriformes</taxon>
        <taxon>Sisoridae</taxon>
        <taxon>Sisorinae</taxon>
        <taxon>Bagarius</taxon>
    </lineage>
</organism>
<evidence type="ECO:0000313" key="2">
    <source>
        <dbReference type="EMBL" id="TSN39290.1"/>
    </source>
</evidence>
<evidence type="ECO:0000256" key="1">
    <source>
        <dbReference type="SAM" id="MobiDB-lite"/>
    </source>
</evidence>
<dbReference type="EMBL" id="VCAZ01000056">
    <property type="protein sequence ID" value="TSN39290.1"/>
    <property type="molecule type" value="Genomic_DNA"/>
</dbReference>
<feature type="region of interest" description="Disordered" evidence="1">
    <location>
        <begin position="1"/>
        <end position="40"/>
    </location>
</feature>
<sequence>MAGCLGRTGAAPLSADPAAEGAGELADYRDEPQTPTLMSCKPMSHGALCQNVKLDERPVTSLLSAPPCLEGT</sequence>
<proteinExistence type="predicted"/>
<protein>
    <submittedName>
        <fullName evidence="2">Uncharacterized protein</fullName>
    </submittedName>
</protein>
<name>A0A556U7J5_BAGYA</name>
<accession>A0A556U7J5</accession>
<keyword evidence="3" id="KW-1185">Reference proteome</keyword>
<gene>
    <name evidence="2" type="ORF">Baya_9145</name>
</gene>
<evidence type="ECO:0000313" key="3">
    <source>
        <dbReference type="Proteomes" id="UP000319801"/>
    </source>
</evidence>
<dbReference type="AlphaFoldDB" id="A0A556U7J5"/>
<dbReference type="Proteomes" id="UP000319801">
    <property type="component" value="Unassembled WGS sequence"/>
</dbReference>